<organism evidence="1 2">
    <name type="scientific">Erythranthe guttata</name>
    <name type="common">Yellow monkey flower</name>
    <name type="synonym">Mimulus guttatus</name>
    <dbReference type="NCBI Taxonomy" id="4155"/>
    <lineage>
        <taxon>Eukaryota</taxon>
        <taxon>Viridiplantae</taxon>
        <taxon>Streptophyta</taxon>
        <taxon>Embryophyta</taxon>
        <taxon>Tracheophyta</taxon>
        <taxon>Spermatophyta</taxon>
        <taxon>Magnoliopsida</taxon>
        <taxon>eudicotyledons</taxon>
        <taxon>Gunneridae</taxon>
        <taxon>Pentapetalae</taxon>
        <taxon>asterids</taxon>
        <taxon>lamiids</taxon>
        <taxon>Lamiales</taxon>
        <taxon>Phrymaceae</taxon>
        <taxon>Erythranthe</taxon>
    </lineage>
</organism>
<protein>
    <submittedName>
        <fullName evidence="1">Uncharacterized protein</fullName>
    </submittedName>
</protein>
<proteinExistence type="predicted"/>
<sequence length="112" mass="11981">MMLLAFCSAAANADLVISDTWRSSSISLTFSLTMAVPMLSFSLSPILWSMEATVAEAFDDRWCLSSNDLALLRASFPNTNPFASIVLTTSSVFFTAVPVILTEVKEGAFGGS</sequence>
<evidence type="ECO:0000313" key="2">
    <source>
        <dbReference type="Proteomes" id="UP000030748"/>
    </source>
</evidence>
<name>A0A022QUE5_ERYGU</name>
<dbReference type="Proteomes" id="UP000030748">
    <property type="component" value="Unassembled WGS sequence"/>
</dbReference>
<accession>A0A022QUE5</accession>
<keyword evidence="2" id="KW-1185">Reference proteome</keyword>
<evidence type="ECO:0000313" key="1">
    <source>
        <dbReference type="EMBL" id="EYU30145.1"/>
    </source>
</evidence>
<reference evidence="1 2" key="1">
    <citation type="journal article" date="2013" name="Proc. Natl. Acad. Sci. U.S.A.">
        <title>Fine-scale variation in meiotic recombination in Mimulus inferred from population shotgun sequencing.</title>
        <authorList>
            <person name="Hellsten U."/>
            <person name="Wright K.M."/>
            <person name="Jenkins J."/>
            <person name="Shu S."/>
            <person name="Yuan Y."/>
            <person name="Wessler S.R."/>
            <person name="Schmutz J."/>
            <person name="Willis J.H."/>
            <person name="Rokhsar D.S."/>
        </authorList>
    </citation>
    <scope>NUCLEOTIDE SEQUENCE [LARGE SCALE GENOMIC DNA]</scope>
    <source>
        <strain evidence="2">cv. DUN x IM62</strain>
    </source>
</reference>
<dbReference type="EMBL" id="KI631110">
    <property type="protein sequence ID" value="EYU30145.1"/>
    <property type="molecule type" value="Genomic_DNA"/>
</dbReference>
<gene>
    <name evidence="1" type="ORF">MIMGU_mgv1a016669mg</name>
</gene>
<dbReference type="AlphaFoldDB" id="A0A022QUE5"/>